<evidence type="ECO:0000256" key="5">
    <source>
        <dbReference type="ARBA" id="ARBA00022612"/>
    </source>
</evidence>
<sequence length="561" mass="62794">MSDGKDLRETILRRWVVLCNEREPYESQWLEISRHITPASGRFLGTDVKNQSRSRWNKIYDNAATYAATILSSGLQSGMNDPSTQWFALTTGTPDLDESHEVKVYLDRVQRILEMAFESTNVYQALHHGWREVGVYGTCAMIIVEDAKAGFHCYPLVCGEYCIGVDACNRPNTVYRRFSMTAAQMIEQYGRAKCSKAVRDAYDQGRPDKSFKCIHAIEPRFDRDRTKKDNLNMPWRMVVLQIDCDEGEDGILQESGYNEFPAVVGRWGANASDVYSEEAPGIIAIGDTKQLHHECLQKGNAIDYAVNPPLIFPVSAKESELDFLPGGRNFIDMPSQANQVQSAWAVRPDLTALAADMQDIRQRINQAFCVDMFLMVSSANKHQMTAEEVARRNEEKLMLLGPVLSRLNNEVLKSLIERAFNILARAGQLPPAPPELQGQQLKIRYMSMLSRAQRSLRANSLDQYLMRIGNLAKYDNRVIKKIDPFAAADEYADYLSVAPSVVVPTEQAMQAVEAENQAMQQQAQQAQMAQGVDSLAKLGKVPADGSTMAGKVVQGMMAAQQ</sequence>
<comment type="function">
    <text evidence="1">Forms the portal vertex of the capsid. This portal plays critical roles in head assembly, genome packaging, neck/tail attachment, and genome ejection. The portal protein multimerizes as a single ring-shaped homododecamer arranged around a central channel.</text>
</comment>
<keyword evidence="5" id="KW-1188">Viral release from host cell</keyword>
<evidence type="ECO:0000256" key="2">
    <source>
        <dbReference type="ARBA" id="ARBA00004328"/>
    </source>
</evidence>
<name>A0A8S5MFT2_9CAUD</name>
<protein>
    <submittedName>
        <fullName evidence="11">Head to tail connecting protein</fullName>
    </submittedName>
</protein>
<proteinExistence type="predicted"/>
<keyword evidence="4" id="KW-1162">Viral penetration into host cytoplasm</keyword>
<dbReference type="Pfam" id="PF12236">
    <property type="entry name" value="Head-tail_con"/>
    <property type="match status" value="1"/>
</dbReference>
<keyword evidence="10" id="KW-1160">Virus entry into host cell</keyword>
<accession>A0A8S5MFT2</accession>
<evidence type="ECO:0000256" key="4">
    <source>
        <dbReference type="ARBA" id="ARBA00022595"/>
    </source>
</evidence>
<organism evidence="11">
    <name type="scientific">Podoviridae sp. ct9P15</name>
    <dbReference type="NCBI Taxonomy" id="2826543"/>
    <lineage>
        <taxon>Viruses</taxon>
        <taxon>Duplodnaviria</taxon>
        <taxon>Heunggongvirae</taxon>
        <taxon>Uroviricota</taxon>
        <taxon>Caudoviricetes</taxon>
    </lineage>
</organism>
<keyword evidence="6" id="KW-0946">Virion</keyword>
<dbReference type="InterPro" id="IPR020991">
    <property type="entry name" value="Connector_podovirus"/>
</dbReference>
<evidence type="ECO:0000256" key="1">
    <source>
        <dbReference type="ARBA" id="ARBA00003421"/>
    </source>
</evidence>
<dbReference type="GO" id="GO:0099002">
    <property type="term" value="P:symbiont genome ejection through host cell envelope, short tail mechanism"/>
    <property type="evidence" value="ECO:0007669"/>
    <property type="project" value="UniProtKB-KW"/>
</dbReference>
<evidence type="ECO:0000256" key="8">
    <source>
        <dbReference type="ARBA" id="ARBA00023009"/>
    </source>
</evidence>
<evidence type="ECO:0000256" key="6">
    <source>
        <dbReference type="ARBA" id="ARBA00022844"/>
    </source>
</evidence>
<keyword evidence="3" id="KW-1244">Viral short tail ejection system</keyword>
<dbReference type="EMBL" id="BK014892">
    <property type="protein sequence ID" value="DAD80935.1"/>
    <property type="molecule type" value="Genomic_DNA"/>
</dbReference>
<evidence type="ECO:0000256" key="10">
    <source>
        <dbReference type="ARBA" id="ARBA00023296"/>
    </source>
</evidence>
<evidence type="ECO:0000256" key="7">
    <source>
        <dbReference type="ARBA" id="ARBA00022950"/>
    </source>
</evidence>
<comment type="subcellular location">
    <subcellularLocation>
        <location evidence="2">Virion</location>
    </subcellularLocation>
</comment>
<evidence type="ECO:0000256" key="9">
    <source>
        <dbReference type="ARBA" id="ARBA00023219"/>
    </source>
</evidence>
<reference evidence="11" key="1">
    <citation type="journal article" date="2021" name="Proc. Natl. Acad. Sci. U.S.A.">
        <title>A Catalog of Tens of Thousands of Viruses from Human Metagenomes Reveals Hidden Associations with Chronic Diseases.</title>
        <authorList>
            <person name="Tisza M.J."/>
            <person name="Buck C.B."/>
        </authorList>
    </citation>
    <scope>NUCLEOTIDE SEQUENCE</scope>
    <source>
        <strain evidence="11">Ct9P15</strain>
    </source>
</reference>
<dbReference type="GO" id="GO:0044423">
    <property type="term" value="C:virion component"/>
    <property type="evidence" value="ECO:0007669"/>
    <property type="project" value="UniProtKB-KW"/>
</dbReference>
<evidence type="ECO:0000256" key="3">
    <source>
        <dbReference type="ARBA" id="ARBA00022470"/>
    </source>
</evidence>
<keyword evidence="9" id="KW-0231">Viral genome packaging</keyword>
<keyword evidence="7" id="KW-0118">Viral capsid assembly</keyword>
<keyword evidence="8" id="KW-1171">Viral genome ejection through host cell envelope</keyword>
<evidence type="ECO:0000313" key="11">
    <source>
        <dbReference type="EMBL" id="DAD80935.1"/>
    </source>
</evidence>